<accession>A0A814Q6G8</accession>
<dbReference type="AlphaFoldDB" id="A0A814Q6G8"/>
<gene>
    <name evidence="1" type="ORF">XAT740_LOCUS19125</name>
</gene>
<organism evidence="1 2">
    <name type="scientific">Adineta ricciae</name>
    <name type="common">Rotifer</name>
    <dbReference type="NCBI Taxonomy" id="249248"/>
    <lineage>
        <taxon>Eukaryota</taxon>
        <taxon>Metazoa</taxon>
        <taxon>Spiralia</taxon>
        <taxon>Gnathifera</taxon>
        <taxon>Rotifera</taxon>
        <taxon>Eurotatoria</taxon>
        <taxon>Bdelloidea</taxon>
        <taxon>Adinetida</taxon>
        <taxon>Adinetidae</taxon>
        <taxon>Adineta</taxon>
    </lineage>
</organism>
<dbReference type="EMBL" id="CAJNOR010001297">
    <property type="protein sequence ID" value="CAF1116155.1"/>
    <property type="molecule type" value="Genomic_DNA"/>
</dbReference>
<dbReference type="SUPFAM" id="SSF54648">
    <property type="entry name" value="DLC"/>
    <property type="match status" value="1"/>
</dbReference>
<keyword evidence="2" id="KW-1185">Reference proteome</keyword>
<evidence type="ECO:0000313" key="2">
    <source>
        <dbReference type="Proteomes" id="UP000663828"/>
    </source>
</evidence>
<name>A0A814Q6G8_ADIRI</name>
<dbReference type="GO" id="GO:0030286">
    <property type="term" value="C:dynein complex"/>
    <property type="evidence" value="ECO:0007669"/>
    <property type="project" value="InterPro"/>
</dbReference>
<dbReference type="GO" id="GO:0007017">
    <property type="term" value="P:microtubule-based process"/>
    <property type="evidence" value="ECO:0007669"/>
    <property type="project" value="InterPro"/>
</dbReference>
<reference evidence="1" key="1">
    <citation type="submission" date="2021-02" db="EMBL/GenBank/DDBJ databases">
        <authorList>
            <person name="Nowell W R."/>
        </authorList>
    </citation>
    <scope>NUCLEOTIDE SEQUENCE</scope>
</reference>
<dbReference type="InterPro" id="IPR037177">
    <property type="entry name" value="DLC_sf"/>
</dbReference>
<dbReference type="Proteomes" id="UP000663828">
    <property type="component" value="Unassembled WGS sequence"/>
</dbReference>
<sequence length="96" mass="11074">MGRWEILQQQSGITDTMKINILSTLRTTIDIHGSSNKTKICTELQSWLITTYGKVWAVIIADTSTYSYSVNPYDNKYLLVRETDLKWDIAVFQQIP</sequence>
<evidence type="ECO:0000313" key="1">
    <source>
        <dbReference type="EMBL" id="CAF1116155.1"/>
    </source>
</evidence>
<proteinExistence type="predicted"/>
<comment type="caution">
    <text evidence="1">The sequence shown here is derived from an EMBL/GenBank/DDBJ whole genome shotgun (WGS) entry which is preliminary data.</text>
</comment>
<protein>
    <submittedName>
        <fullName evidence="1">Uncharacterized protein</fullName>
    </submittedName>
</protein>